<evidence type="ECO:0000313" key="2">
    <source>
        <dbReference type="EMBL" id="CRZ08890.1"/>
    </source>
</evidence>
<name>A0A0H5R3W4_9EUKA</name>
<reference evidence="2" key="1">
    <citation type="submission" date="2015-04" db="EMBL/GenBank/DDBJ databases">
        <title>The genome sequence of the plant pathogenic Rhizarian Plasmodiophora brassicae reveals insights in its biotrophic life cycle and the origin of chitin synthesis.</title>
        <authorList>
            <person name="Schwelm A."/>
            <person name="Fogelqvist J."/>
            <person name="Knaust A."/>
            <person name="Julke S."/>
            <person name="Lilja T."/>
            <person name="Dhandapani V."/>
            <person name="Bonilla-Rosso G."/>
            <person name="Karlsson M."/>
            <person name="Shevchenko A."/>
            <person name="Choi S.R."/>
            <person name="Kim H.G."/>
            <person name="Park J.Y."/>
            <person name="Lim Y.P."/>
            <person name="Ludwig-Muller J."/>
            <person name="Dixelius C."/>
        </authorList>
    </citation>
    <scope>NUCLEOTIDE SEQUENCE</scope>
    <source>
        <tissue evidence="2">Potato root galls</tissue>
    </source>
</reference>
<feature type="transmembrane region" description="Helical" evidence="1">
    <location>
        <begin position="20"/>
        <end position="43"/>
    </location>
</feature>
<dbReference type="AlphaFoldDB" id="A0A0H5R3W4"/>
<sequence length="129" mass="13935">DGGPDRYYNVCNDTKGGDSVAIIIINMNKLITVLLLMAIALMVCTRAGRLAIAEPIKEDFLARHSPSAVEDNSPHVNEELPATAPVTVDDRFAALPSTGASVIPVTTTDPTEMTVSFMDIIFMHLLSEY</sequence>
<dbReference type="EMBL" id="HACM01008448">
    <property type="protein sequence ID" value="CRZ08890.1"/>
    <property type="molecule type" value="Transcribed_RNA"/>
</dbReference>
<accession>A0A0H5R3W4</accession>
<organism evidence="2">
    <name type="scientific">Spongospora subterranea</name>
    <dbReference type="NCBI Taxonomy" id="70186"/>
    <lineage>
        <taxon>Eukaryota</taxon>
        <taxon>Sar</taxon>
        <taxon>Rhizaria</taxon>
        <taxon>Endomyxa</taxon>
        <taxon>Phytomyxea</taxon>
        <taxon>Plasmodiophorida</taxon>
        <taxon>Plasmodiophoridae</taxon>
        <taxon>Spongospora</taxon>
    </lineage>
</organism>
<evidence type="ECO:0000256" key="1">
    <source>
        <dbReference type="SAM" id="Phobius"/>
    </source>
</evidence>
<keyword evidence="1" id="KW-0812">Transmembrane</keyword>
<keyword evidence="1" id="KW-1133">Transmembrane helix</keyword>
<proteinExistence type="predicted"/>
<feature type="non-terminal residue" evidence="2">
    <location>
        <position position="1"/>
    </location>
</feature>
<protein>
    <submittedName>
        <fullName evidence="2">Uncharacterized protein</fullName>
    </submittedName>
</protein>
<keyword evidence="1" id="KW-0472">Membrane</keyword>